<protein>
    <submittedName>
        <fullName evidence="1">Uncharacterized protein</fullName>
    </submittedName>
</protein>
<organism evidence="1 2">
    <name type="scientific">Caballeronia udeis</name>
    <dbReference type="NCBI Taxonomy" id="1232866"/>
    <lineage>
        <taxon>Bacteria</taxon>
        <taxon>Pseudomonadati</taxon>
        <taxon>Pseudomonadota</taxon>
        <taxon>Betaproteobacteria</taxon>
        <taxon>Burkholderiales</taxon>
        <taxon>Burkholderiaceae</taxon>
        <taxon>Caballeronia</taxon>
    </lineage>
</organism>
<evidence type="ECO:0000313" key="2">
    <source>
        <dbReference type="Proteomes" id="UP000054683"/>
    </source>
</evidence>
<accession>A0A158ENT8</accession>
<dbReference type="RefSeq" id="WP_062080799.1">
    <property type="nucleotide sequence ID" value="NZ_FCOK02000001.1"/>
</dbReference>
<evidence type="ECO:0000313" key="1">
    <source>
        <dbReference type="EMBL" id="SAL09244.1"/>
    </source>
</evidence>
<dbReference type="EMBL" id="FCOK02000001">
    <property type="protein sequence ID" value="SAL09244.1"/>
    <property type="molecule type" value="Genomic_DNA"/>
</dbReference>
<gene>
    <name evidence="1" type="ORF">AWB69_00005</name>
</gene>
<sequence length="62" mass="6811">MVKDETMQALHQLNALLLNFSADPATLNELHDHHQSAMLCLMSDLCGRVEAELIALRGVSHG</sequence>
<dbReference type="Proteomes" id="UP000054683">
    <property type="component" value="Unassembled WGS sequence"/>
</dbReference>
<dbReference type="AlphaFoldDB" id="A0A158ENT8"/>
<reference evidence="1 2" key="1">
    <citation type="submission" date="2016-01" db="EMBL/GenBank/DDBJ databases">
        <authorList>
            <person name="Oliw E.H."/>
        </authorList>
    </citation>
    <scope>NUCLEOTIDE SEQUENCE [LARGE SCALE GENOMIC DNA]</scope>
    <source>
        <strain evidence="1">LMG 27134</strain>
    </source>
</reference>
<name>A0A158ENT8_9BURK</name>
<proteinExistence type="predicted"/>